<evidence type="ECO:0008006" key="3">
    <source>
        <dbReference type="Google" id="ProtNLM"/>
    </source>
</evidence>
<dbReference type="RefSeq" id="WP_087937821.1">
    <property type="nucleotide sequence ID" value="NZ_FNAC01000051.1"/>
</dbReference>
<dbReference type="AlphaFoldDB" id="A0A1G6X515"/>
<reference evidence="2" key="1">
    <citation type="submission" date="2016-10" db="EMBL/GenBank/DDBJ databases">
        <authorList>
            <person name="Varghese N."/>
            <person name="Submissions S."/>
        </authorList>
    </citation>
    <scope>NUCLEOTIDE SEQUENCE [LARGE SCALE GENOMIC DNA]</scope>
    <source>
        <strain evidence="2">DSM 23095</strain>
    </source>
</reference>
<keyword evidence="2" id="KW-1185">Reference proteome</keyword>
<dbReference type="Proteomes" id="UP000199060">
    <property type="component" value="Unassembled WGS sequence"/>
</dbReference>
<dbReference type="EMBL" id="FNAC01000051">
    <property type="protein sequence ID" value="SDD72943.1"/>
    <property type="molecule type" value="Genomic_DNA"/>
</dbReference>
<dbReference type="OrthoDB" id="942237at2"/>
<accession>A0A1G6X515</accession>
<proteinExistence type="predicted"/>
<sequence length="295" mass="32391">MLRNFGLLFLGIVCGIGVSEAQLVREYKTPEKQGFDLVHLNFSSYKSVTNLKRIRANEPISIHGHLEQVNILPSFSHQILDNVLSASLQHKNVESENLGKSITSKLFSGSNADFGHSWDVGLVSNFLYHLDFNLGMGKSDFDLANLPISQLKVISASADVAIDYSSKNPNQVQMDTLLVTLNMGTVKVHHANYTNAKKIILEVNYGNIDLDFSDGMSSSSEVIAAVGAGTIRLKLPPDSFPVILKAKTTAMCRTSFPKYLRAIDKNTYVTKGYEINDPRLLDLIIDVGVGSLSVE</sequence>
<evidence type="ECO:0000313" key="1">
    <source>
        <dbReference type="EMBL" id="SDD72943.1"/>
    </source>
</evidence>
<gene>
    <name evidence="1" type="ORF">SAMN04488104_105110</name>
</gene>
<evidence type="ECO:0000313" key="2">
    <source>
        <dbReference type="Proteomes" id="UP000199060"/>
    </source>
</evidence>
<name>A0A1G6X515_9BACT</name>
<dbReference type="STRING" id="686796.SAMN04488104_105110"/>
<protein>
    <recommendedName>
        <fullName evidence="3">Adhesin domain-containing protein</fullName>
    </recommendedName>
</protein>
<organism evidence="1 2">
    <name type="scientific">Algoriphagus faecimaris</name>
    <dbReference type="NCBI Taxonomy" id="686796"/>
    <lineage>
        <taxon>Bacteria</taxon>
        <taxon>Pseudomonadati</taxon>
        <taxon>Bacteroidota</taxon>
        <taxon>Cytophagia</taxon>
        <taxon>Cytophagales</taxon>
        <taxon>Cyclobacteriaceae</taxon>
        <taxon>Algoriphagus</taxon>
    </lineage>
</organism>